<protein>
    <recommendedName>
        <fullName evidence="3">Circadian clock-controlled protein</fullName>
    </recommendedName>
</protein>
<dbReference type="GO" id="GO:0005615">
    <property type="term" value="C:extracellular space"/>
    <property type="evidence" value="ECO:0007669"/>
    <property type="project" value="TreeGrafter"/>
</dbReference>
<dbReference type="PANTHER" id="PTHR11008:SF41">
    <property type="entry name" value="RE70318P"/>
    <property type="match status" value="1"/>
</dbReference>
<dbReference type="Pfam" id="PF06585">
    <property type="entry name" value="JHBP"/>
    <property type="match status" value="1"/>
</dbReference>
<dbReference type="PANTHER" id="PTHR11008">
    <property type="entry name" value="PROTEIN TAKEOUT-LIKE PROTEIN"/>
    <property type="match status" value="1"/>
</dbReference>
<sequence length="203" mass="24168">MDNINNVRDEICKRSPELKFLQLEPFIIDKIVFFDEPSIKLYFENIKCYIFCEFVINSVHTDFDKLQFNFDIAYNINMTSSYNLDAHLLVPIVDKGKIQILSNNVKLQERLELNVITQNSKKHIYASKANTNIDVKDFDYKFDESEIKLVQLNEIINYVVNDNKQKVFDKIIPVFEKKFSEIFIQLFNFITQSNYEEFFPEEI</sequence>
<dbReference type="Proteomes" id="UP000007755">
    <property type="component" value="Unassembled WGS sequence"/>
</dbReference>
<proteinExistence type="predicted"/>
<evidence type="ECO:0000313" key="2">
    <source>
        <dbReference type="Proteomes" id="UP000007755"/>
    </source>
</evidence>
<evidence type="ECO:0000313" key="1">
    <source>
        <dbReference type="EMBL" id="EGI62098.1"/>
    </source>
</evidence>
<dbReference type="InParanoid" id="F4WUN5"/>
<gene>
    <name evidence="1" type="ORF">G5I_09612</name>
</gene>
<dbReference type="InterPro" id="IPR038606">
    <property type="entry name" value="To_sf"/>
</dbReference>
<dbReference type="EMBL" id="GL888374">
    <property type="protein sequence ID" value="EGI62098.1"/>
    <property type="molecule type" value="Genomic_DNA"/>
</dbReference>
<accession>F4WUN5</accession>
<dbReference type="InterPro" id="IPR010562">
    <property type="entry name" value="Haemolymph_juvenile_hormone-bd"/>
</dbReference>
<name>F4WUN5_ACREC</name>
<keyword evidence="2" id="KW-1185">Reference proteome</keyword>
<evidence type="ECO:0008006" key="3">
    <source>
        <dbReference type="Google" id="ProtNLM"/>
    </source>
</evidence>
<organism evidence="2">
    <name type="scientific">Acromyrmex echinatior</name>
    <name type="common">Panamanian leafcutter ant</name>
    <name type="synonym">Acromyrmex octospinosus echinatior</name>
    <dbReference type="NCBI Taxonomy" id="103372"/>
    <lineage>
        <taxon>Eukaryota</taxon>
        <taxon>Metazoa</taxon>
        <taxon>Ecdysozoa</taxon>
        <taxon>Arthropoda</taxon>
        <taxon>Hexapoda</taxon>
        <taxon>Insecta</taxon>
        <taxon>Pterygota</taxon>
        <taxon>Neoptera</taxon>
        <taxon>Endopterygota</taxon>
        <taxon>Hymenoptera</taxon>
        <taxon>Apocrita</taxon>
        <taxon>Aculeata</taxon>
        <taxon>Formicoidea</taxon>
        <taxon>Formicidae</taxon>
        <taxon>Myrmicinae</taxon>
        <taxon>Acromyrmex</taxon>
    </lineage>
</organism>
<dbReference type="Gene3D" id="3.15.10.30">
    <property type="entry name" value="Haemolymph juvenile hormone binding protein"/>
    <property type="match status" value="1"/>
</dbReference>
<dbReference type="SMART" id="SM00700">
    <property type="entry name" value="JHBP"/>
    <property type="match status" value="1"/>
</dbReference>
<dbReference type="AlphaFoldDB" id="F4WUN5"/>
<reference evidence="1" key="1">
    <citation type="submission" date="2011-02" db="EMBL/GenBank/DDBJ databases">
        <title>The genome of the leaf-cutting ant Acromyrmex echinatior suggests key adaptations to social evolution and fungus farming.</title>
        <authorList>
            <person name="Nygaard S."/>
            <person name="Zhang G."/>
        </authorList>
    </citation>
    <scope>NUCLEOTIDE SEQUENCE</scope>
</reference>
<dbReference type="OrthoDB" id="8196554at2759"/>